<keyword evidence="1" id="KW-0680">Restriction system</keyword>
<dbReference type="STRING" id="671072.PL9214290504"/>
<evidence type="ECO:0000313" key="4">
    <source>
        <dbReference type="Proteomes" id="UP000184315"/>
    </source>
</evidence>
<dbReference type="SUPFAM" id="SSF116734">
    <property type="entry name" value="DNA methylase specificity domain"/>
    <property type="match status" value="1"/>
</dbReference>
<reference evidence="4" key="1">
    <citation type="submission" date="2015-10" db="EMBL/GenBank/DDBJ databases">
        <authorList>
            <person name="Regsiter A."/>
            <person name="william w."/>
        </authorList>
    </citation>
    <scope>NUCLEOTIDE SEQUENCE [LARGE SCALE GENOMIC DNA]</scope>
</reference>
<organism evidence="3 4">
    <name type="scientific">Planktothrix tepida PCC 9214</name>
    <dbReference type="NCBI Taxonomy" id="671072"/>
    <lineage>
        <taxon>Bacteria</taxon>
        <taxon>Bacillati</taxon>
        <taxon>Cyanobacteriota</taxon>
        <taxon>Cyanophyceae</taxon>
        <taxon>Oscillatoriophycideae</taxon>
        <taxon>Oscillatoriales</taxon>
        <taxon>Microcoleaceae</taxon>
        <taxon>Planktothrix</taxon>
    </lineage>
</organism>
<proteinExistence type="predicted"/>
<sequence length="128" mass="14395">MLARVDACRDRLERVSHILQRFRQAVITAAISGELTDDWRASTDLSNRQPVSLSEILSEIKTGPFGSALHKSDYVRGEVPVVNPMHINDGKITHSFEMAVSPKKAQELSEFRLKARDVKSKQPLCDNH</sequence>
<keyword evidence="4" id="KW-1185">Reference proteome</keyword>
<evidence type="ECO:0000256" key="2">
    <source>
        <dbReference type="ARBA" id="ARBA00023125"/>
    </source>
</evidence>
<evidence type="ECO:0000256" key="1">
    <source>
        <dbReference type="ARBA" id="ARBA00022747"/>
    </source>
</evidence>
<dbReference type="AlphaFoldDB" id="A0A1J1LH48"/>
<dbReference type="InterPro" id="IPR044946">
    <property type="entry name" value="Restrct_endonuc_typeI_TRD_sf"/>
</dbReference>
<name>A0A1J1LH48_9CYAN</name>
<evidence type="ECO:0000313" key="3">
    <source>
        <dbReference type="EMBL" id="CUR30913.1"/>
    </source>
</evidence>
<dbReference type="EMBL" id="CZDF01000132">
    <property type="protein sequence ID" value="CUR30913.1"/>
    <property type="molecule type" value="Genomic_DNA"/>
</dbReference>
<accession>A0A1J1LH48</accession>
<gene>
    <name evidence="3" type="ORF">PL9214290504</name>
</gene>
<protein>
    <submittedName>
        <fullName evidence="3">Uncharacterized protein</fullName>
    </submittedName>
</protein>
<dbReference type="GO" id="GO:0003677">
    <property type="term" value="F:DNA binding"/>
    <property type="evidence" value="ECO:0007669"/>
    <property type="project" value="UniProtKB-KW"/>
</dbReference>
<dbReference type="GO" id="GO:0009307">
    <property type="term" value="P:DNA restriction-modification system"/>
    <property type="evidence" value="ECO:0007669"/>
    <property type="project" value="UniProtKB-KW"/>
</dbReference>
<keyword evidence="2" id="KW-0238">DNA-binding</keyword>
<dbReference type="Gene3D" id="3.90.220.20">
    <property type="entry name" value="DNA methylase specificity domains"/>
    <property type="match status" value="1"/>
</dbReference>
<dbReference type="Proteomes" id="UP000184315">
    <property type="component" value="Unassembled WGS sequence"/>
</dbReference>